<comment type="similarity">
    <text evidence="1">Belongs to the PAL/histidase family.</text>
</comment>
<dbReference type="FunFam" id="1.10.275.10:FF:000005">
    <property type="entry name" value="Histidine ammonia-lyase"/>
    <property type="match status" value="1"/>
</dbReference>
<protein>
    <recommendedName>
        <fullName evidence="6">Histidine ammonia-lyase</fullName>
    </recommendedName>
</protein>
<accession>A0A9W7AKX0</accession>
<keyword evidence="5" id="KW-1185">Reference proteome</keyword>
<dbReference type="Proteomes" id="UP001165085">
    <property type="component" value="Unassembled WGS sequence"/>
</dbReference>
<evidence type="ECO:0000313" key="4">
    <source>
        <dbReference type="EMBL" id="GMH74157.1"/>
    </source>
</evidence>
<gene>
    <name evidence="4" type="ORF">TrST_g14339</name>
</gene>
<name>A0A9W7AKX0_9STRA</name>
<keyword evidence="2" id="KW-0456">Lyase</keyword>
<dbReference type="AlphaFoldDB" id="A0A9W7AKX0"/>
<dbReference type="CDD" id="cd00332">
    <property type="entry name" value="PAL-HAL"/>
    <property type="match status" value="1"/>
</dbReference>
<dbReference type="SUPFAM" id="SSF48557">
    <property type="entry name" value="L-aspartase-like"/>
    <property type="match status" value="1"/>
</dbReference>
<dbReference type="PROSITE" id="PS00488">
    <property type="entry name" value="PAL_HISTIDASE"/>
    <property type="match status" value="1"/>
</dbReference>
<dbReference type="GO" id="GO:0016841">
    <property type="term" value="F:ammonia-lyase activity"/>
    <property type="evidence" value="ECO:0007669"/>
    <property type="project" value="InterPro"/>
</dbReference>
<evidence type="ECO:0000256" key="2">
    <source>
        <dbReference type="ARBA" id="ARBA00023239"/>
    </source>
</evidence>
<proteinExistence type="inferred from homology"/>
<organism evidence="4 5">
    <name type="scientific">Triparma strigata</name>
    <dbReference type="NCBI Taxonomy" id="1606541"/>
    <lineage>
        <taxon>Eukaryota</taxon>
        <taxon>Sar</taxon>
        <taxon>Stramenopiles</taxon>
        <taxon>Ochrophyta</taxon>
        <taxon>Bolidophyceae</taxon>
        <taxon>Parmales</taxon>
        <taxon>Triparmaceae</taxon>
        <taxon>Triparma</taxon>
    </lineage>
</organism>
<evidence type="ECO:0008006" key="6">
    <source>
        <dbReference type="Google" id="ProtNLM"/>
    </source>
</evidence>
<evidence type="ECO:0000256" key="3">
    <source>
        <dbReference type="SAM" id="MobiDB-lite"/>
    </source>
</evidence>
<comment type="caution">
    <text evidence="4">The sequence shown here is derived from an EMBL/GenBank/DDBJ whole genome shotgun (WGS) entry which is preliminary data.</text>
</comment>
<dbReference type="Gene3D" id="1.10.275.10">
    <property type="entry name" value="Fumarase/aspartase (N-terminal domain)"/>
    <property type="match status" value="1"/>
</dbReference>
<dbReference type="Gene3D" id="1.20.200.10">
    <property type="entry name" value="Fumarase/aspartase (Central domain)"/>
    <property type="match status" value="1"/>
</dbReference>
<dbReference type="InterPro" id="IPR022313">
    <property type="entry name" value="Phe/His_NH3-lyase_AS"/>
</dbReference>
<dbReference type="OrthoDB" id="10051290at2759"/>
<sequence>MSEKAVLLIDGYTLTTQELYNLSFGGVELQLSADAIERVKKGREVVDKIVESGEVVYGINTGFGLFSNVTVRPDQLEELQVNLIRSHSSGVGEPLNMARTRMLLALRIKVLAKGHSGISLLNIEKMIKAFNASCLSCVPQKGTVGASGDLAPLSHLALGLIGEGKMWNPKTEELGDAADILKENGLSPIVLTAKEGLAMINGTQLIASLGAESIERSSNVAKCADVACALTLEVLCGTVRAYHPLIHKVRPHVGQQIVAHRIRTLLQPSNPSELFNSHRYIGKVQDAYSLRCAPQVHGIANDTVEFVRGLMTTELNSATDNPMVFTAEQVKNEVPFGFDLPIGDEGKEAAAGRASPPSVDQASSLDKPADASDVTDLEAAKKEIASLRQTVYQQTAKKNWGFFKKNSDLQLETGHGVIMSGGNFHGEYPAKALDYLAIGVHELAAISERRIERLVNPSLSALPAFLVQDGGFNSGFMIAHCTAAALVSENKVLTHPSSVDSISTSAAKEDHVSMGGFATRKCLEVVDHVETVVAIELLAACQALEFHRPLKTTAGLEKVYELVRSEVKPWDKDRMMSPDIEAVKRMVKDGRIWAAVESFVDVE</sequence>
<evidence type="ECO:0000256" key="1">
    <source>
        <dbReference type="ARBA" id="ARBA00007238"/>
    </source>
</evidence>
<dbReference type="InterPro" id="IPR024083">
    <property type="entry name" value="Fumarase/histidase_N"/>
</dbReference>
<evidence type="ECO:0000313" key="5">
    <source>
        <dbReference type="Proteomes" id="UP001165085"/>
    </source>
</evidence>
<dbReference type="PANTHER" id="PTHR10362">
    <property type="entry name" value="HISTIDINE AMMONIA-LYASE"/>
    <property type="match status" value="1"/>
</dbReference>
<dbReference type="InterPro" id="IPR001106">
    <property type="entry name" value="Aromatic_Lyase"/>
</dbReference>
<dbReference type="Pfam" id="PF00221">
    <property type="entry name" value="Lyase_aromatic"/>
    <property type="match status" value="2"/>
</dbReference>
<dbReference type="EMBL" id="BRXY01000176">
    <property type="protein sequence ID" value="GMH74157.1"/>
    <property type="molecule type" value="Genomic_DNA"/>
</dbReference>
<feature type="region of interest" description="Disordered" evidence="3">
    <location>
        <begin position="346"/>
        <end position="373"/>
    </location>
</feature>
<reference evidence="5" key="1">
    <citation type="journal article" date="2023" name="Commun. Biol.">
        <title>Genome analysis of Parmales, the sister group of diatoms, reveals the evolutionary specialization of diatoms from phago-mixotrophs to photoautotrophs.</title>
        <authorList>
            <person name="Ban H."/>
            <person name="Sato S."/>
            <person name="Yoshikawa S."/>
            <person name="Yamada K."/>
            <person name="Nakamura Y."/>
            <person name="Ichinomiya M."/>
            <person name="Sato N."/>
            <person name="Blanc-Mathieu R."/>
            <person name="Endo H."/>
            <person name="Kuwata A."/>
            <person name="Ogata H."/>
        </authorList>
    </citation>
    <scope>NUCLEOTIDE SEQUENCE [LARGE SCALE GENOMIC DNA]</scope>
    <source>
        <strain evidence="5">NIES 3701</strain>
    </source>
</reference>
<dbReference type="InterPro" id="IPR008948">
    <property type="entry name" value="L-Aspartase-like"/>
</dbReference>